<dbReference type="AlphaFoldDB" id="A0A9P0QH76"/>
<protein>
    <submittedName>
        <fullName evidence="1">Uncharacterized protein</fullName>
    </submittedName>
</protein>
<evidence type="ECO:0000313" key="1">
    <source>
        <dbReference type="EMBL" id="CAH2020148.1"/>
    </source>
</evidence>
<dbReference type="EMBL" id="CAKOFQ010010805">
    <property type="protein sequence ID" value="CAH2020148.1"/>
    <property type="molecule type" value="Genomic_DNA"/>
</dbReference>
<sequence>MGNTISVTNCFQERSNLDDTLKF</sequence>
<reference evidence="1" key="1">
    <citation type="submission" date="2022-03" db="EMBL/GenBank/DDBJ databases">
        <authorList>
            <person name="Sayadi A."/>
        </authorList>
    </citation>
    <scope>NUCLEOTIDE SEQUENCE</scope>
</reference>
<dbReference type="Proteomes" id="UP001152888">
    <property type="component" value="Unassembled WGS sequence"/>
</dbReference>
<keyword evidence="2" id="KW-1185">Reference proteome</keyword>
<gene>
    <name evidence="1" type="ORF">ACAOBT_LOCUS37664</name>
</gene>
<comment type="caution">
    <text evidence="1">The sequence shown here is derived from an EMBL/GenBank/DDBJ whole genome shotgun (WGS) entry which is preliminary data.</text>
</comment>
<evidence type="ECO:0000313" key="2">
    <source>
        <dbReference type="Proteomes" id="UP001152888"/>
    </source>
</evidence>
<organism evidence="1 2">
    <name type="scientific">Acanthoscelides obtectus</name>
    <name type="common">Bean weevil</name>
    <name type="synonym">Bruchus obtectus</name>
    <dbReference type="NCBI Taxonomy" id="200917"/>
    <lineage>
        <taxon>Eukaryota</taxon>
        <taxon>Metazoa</taxon>
        <taxon>Ecdysozoa</taxon>
        <taxon>Arthropoda</taxon>
        <taxon>Hexapoda</taxon>
        <taxon>Insecta</taxon>
        <taxon>Pterygota</taxon>
        <taxon>Neoptera</taxon>
        <taxon>Endopterygota</taxon>
        <taxon>Coleoptera</taxon>
        <taxon>Polyphaga</taxon>
        <taxon>Cucujiformia</taxon>
        <taxon>Chrysomeloidea</taxon>
        <taxon>Chrysomelidae</taxon>
        <taxon>Bruchinae</taxon>
        <taxon>Bruchini</taxon>
        <taxon>Acanthoscelides</taxon>
    </lineage>
</organism>
<accession>A0A9P0QH76</accession>
<name>A0A9P0QH76_ACAOB</name>
<proteinExistence type="predicted"/>